<evidence type="ECO:0000313" key="5">
    <source>
        <dbReference type="RefSeq" id="XP_018446556.1"/>
    </source>
</evidence>
<evidence type="ECO:0000256" key="1">
    <source>
        <dbReference type="ARBA" id="ARBA00022441"/>
    </source>
</evidence>
<dbReference type="Gene3D" id="2.120.10.80">
    <property type="entry name" value="Kelch-type beta propeller"/>
    <property type="match status" value="1"/>
</dbReference>
<keyword evidence="1" id="KW-0880">Kelch repeat</keyword>
<dbReference type="RefSeq" id="XP_018446556.1">
    <property type="nucleotide sequence ID" value="XM_018591054.2"/>
</dbReference>
<dbReference type="AlphaFoldDB" id="A0A6J0KG93"/>
<keyword evidence="4" id="KW-1185">Reference proteome</keyword>
<organism evidence="4 5">
    <name type="scientific">Raphanus sativus</name>
    <name type="common">Radish</name>
    <name type="synonym">Raphanus raphanistrum var. sativus</name>
    <dbReference type="NCBI Taxonomy" id="3726"/>
    <lineage>
        <taxon>Eukaryota</taxon>
        <taxon>Viridiplantae</taxon>
        <taxon>Streptophyta</taxon>
        <taxon>Embryophyta</taxon>
        <taxon>Tracheophyta</taxon>
        <taxon>Spermatophyta</taxon>
        <taxon>Magnoliopsida</taxon>
        <taxon>eudicotyledons</taxon>
        <taxon>Gunneridae</taxon>
        <taxon>Pentapetalae</taxon>
        <taxon>rosids</taxon>
        <taxon>malvids</taxon>
        <taxon>Brassicales</taxon>
        <taxon>Brassicaceae</taxon>
        <taxon>Brassiceae</taxon>
        <taxon>Raphanus</taxon>
    </lineage>
</organism>
<evidence type="ECO:0000313" key="4">
    <source>
        <dbReference type="Proteomes" id="UP000504610"/>
    </source>
</evidence>
<dbReference type="InterPro" id="IPR006652">
    <property type="entry name" value="Kelch_1"/>
</dbReference>
<dbReference type="InterPro" id="IPR015915">
    <property type="entry name" value="Kelch-typ_b-propeller"/>
</dbReference>
<evidence type="ECO:0000256" key="2">
    <source>
        <dbReference type="ARBA" id="ARBA00022737"/>
    </source>
</evidence>
<gene>
    <name evidence="5" type="primary">LOC108818162</name>
</gene>
<dbReference type="SUPFAM" id="SSF117281">
    <property type="entry name" value="Kelch motif"/>
    <property type="match status" value="1"/>
</dbReference>
<dbReference type="PANTHER" id="PTHR46122:SF9">
    <property type="entry name" value="F-BOX_KELCH-REPEAT PROTEIN"/>
    <property type="match status" value="1"/>
</dbReference>
<dbReference type="OrthoDB" id="191037at2759"/>
<protein>
    <submittedName>
        <fullName evidence="5">F-box/kelch-repeat protein At1g74510 isoform X1</fullName>
    </submittedName>
</protein>
<proteinExistence type="predicted"/>
<dbReference type="Proteomes" id="UP000504610">
    <property type="component" value="Chromosome 7"/>
</dbReference>
<reference evidence="4" key="1">
    <citation type="journal article" date="2019" name="Database">
        <title>The radish genome database (RadishGD): an integrated information resource for radish genomics.</title>
        <authorList>
            <person name="Yu H.J."/>
            <person name="Baek S."/>
            <person name="Lee Y.J."/>
            <person name="Cho A."/>
            <person name="Mun J.H."/>
        </authorList>
    </citation>
    <scope>NUCLEOTIDE SEQUENCE [LARGE SCALE GENOMIC DNA]</scope>
    <source>
        <strain evidence="4">cv. WK10039</strain>
    </source>
</reference>
<dbReference type="KEGG" id="rsz:108818162"/>
<reference evidence="5" key="2">
    <citation type="submission" date="2025-08" db="UniProtKB">
        <authorList>
            <consortium name="RefSeq"/>
        </authorList>
    </citation>
    <scope>IDENTIFICATION</scope>
    <source>
        <tissue evidence="5">Leaf</tissue>
    </source>
</reference>
<dbReference type="GeneID" id="108818162"/>
<accession>A0A6J0KG93</accession>
<dbReference type="InterPro" id="IPR052439">
    <property type="entry name" value="F-box/Kelch-repeat"/>
</dbReference>
<keyword evidence="2" id="KW-0677">Repeat</keyword>
<dbReference type="SMART" id="SM00612">
    <property type="entry name" value="Kelch"/>
    <property type="match status" value="3"/>
</dbReference>
<dbReference type="Pfam" id="PF01344">
    <property type="entry name" value="Kelch_1"/>
    <property type="match status" value="2"/>
</dbReference>
<feature type="region of interest" description="Disordered" evidence="3">
    <location>
        <begin position="343"/>
        <end position="363"/>
    </location>
</feature>
<evidence type="ECO:0000256" key="3">
    <source>
        <dbReference type="SAM" id="MobiDB-lite"/>
    </source>
</evidence>
<dbReference type="FunFam" id="2.120.10.80:FF:000007">
    <property type="entry name" value="F-box/kelch-repeat protein SKIP11"/>
    <property type="match status" value="1"/>
</dbReference>
<sequence>MTLKEQEPVECHYHCVFLSSFVSWMIRLMLEAPSYLVSRNLPSSYQEESMWRIYNAHYMLQLYLKKRYGNTHEEGSFTSKMLLETFMDIILLAQTYQRSNQSHQQGGGGGGGDQQIPPVTLLDQNALLNCLAHCSLSDFKSIASTNRAFRSLIKDSELYRLRRAKGIVEHWIYFSCRLLEWEAYDPNGDRWLRVPKMTFNGCFMCSDKESLAVGTELLVFGKEIMSHVIYRYSILTNTWTSGTQMNTPRCLFGSASLGEVAVIAGGCDPSGKILNSAEVYNSETGEWTVIPSMNKARKMCSSVFMDGNFYVIGGMGEGNSKMLMCGEIYDLKKGTWTLIPNMLPERSNGGGGGQGKETSSSSAMAASAAPPLVAVVKDELYAANYEQQEVKRYDKRCNVWNKVGNLPERASSMNGWGMAFRACGDQLVVVGGPRALGGGFIEINACVPREGESLHWRVLASKPSGSFVYNCAVMGF</sequence>
<name>A0A6J0KG93_RAPSA</name>
<dbReference type="PANTHER" id="PTHR46122">
    <property type="entry name" value="GALACTOSE OXIDASE/KELCH REPEAT PROTEIN-RELATED"/>
    <property type="match status" value="1"/>
</dbReference>
<dbReference type="GO" id="GO:0005634">
    <property type="term" value="C:nucleus"/>
    <property type="evidence" value="ECO:0007669"/>
    <property type="project" value="TreeGrafter"/>
</dbReference>